<evidence type="ECO:0000256" key="6">
    <source>
        <dbReference type="ARBA" id="ARBA00013023"/>
    </source>
</evidence>
<evidence type="ECO:0000256" key="8">
    <source>
        <dbReference type="ARBA" id="ARBA00019357"/>
    </source>
</evidence>
<dbReference type="PANTHER" id="PTHR11136:SF0">
    <property type="entry name" value="DIHYDROFOLATE SYNTHETASE-RELATED"/>
    <property type="match status" value="1"/>
</dbReference>
<name>G8M1F8_ACECE</name>
<dbReference type="Gene3D" id="3.90.190.20">
    <property type="entry name" value="Mur ligase, C-terminal domain"/>
    <property type="match status" value="1"/>
</dbReference>
<dbReference type="FunFam" id="3.40.1190.10:FF:000004">
    <property type="entry name" value="Dihydrofolate synthase/folylpolyglutamate synthase"/>
    <property type="match status" value="1"/>
</dbReference>
<proteinExistence type="inferred from homology"/>
<dbReference type="PANTHER" id="PTHR11136">
    <property type="entry name" value="FOLYLPOLYGLUTAMATE SYNTHASE-RELATED"/>
    <property type="match status" value="1"/>
</dbReference>
<dbReference type="InterPro" id="IPR001645">
    <property type="entry name" value="Folylpolyglutamate_synth"/>
</dbReference>
<dbReference type="PROSITE" id="PS01011">
    <property type="entry name" value="FOLYLPOLYGLU_SYNT_1"/>
    <property type="match status" value="1"/>
</dbReference>
<dbReference type="GO" id="GO:0046872">
    <property type="term" value="F:metal ion binding"/>
    <property type="evidence" value="ECO:0007669"/>
    <property type="project" value="UniProtKB-KW"/>
</dbReference>
<evidence type="ECO:0000256" key="2">
    <source>
        <dbReference type="ARBA" id="ARBA00004799"/>
    </source>
</evidence>
<evidence type="ECO:0000256" key="11">
    <source>
        <dbReference type="ARBA" id="ARBA00022741"/>
    </source>
</evidence>
<feature type="domain" description="Mur ligase central" evidence="19">
    <location>
        <begin position="90"/>
        <end position="311"/>
    </location>
</feature>
<comment type="cofactor">
    <cofactor evidence="1">
        <name>Mg(2+)</name>
        <dbReference type="ChEBI" id="CHEBI:18420"/>
    </cofactor>
</comment>
<dbReference type="EMBL" id="CP003065">
    <property type="protein sequence ID" value="AEV69173.1"/>
    <property type="molecule type" value="Genomic_DNA"/>
</dbReference>
<dbReference type="SUPFAM" id="SSF53244">
    <property type="entry name" value="MurD-like peptide ligases, peptide-binding domain"/>
    <property type="match status" value="1"/>
</dbReference>
<dbReference type="GO" id="GO:0046656">
    <property type="term" value="P:folic acid biosynthetic process"/>
    <property type="evidence" value="ECO:0007669"/>
    <property type="project" value="UniProtKB-KW"/>
</dbReference>
<evidence type="ECO:0000256" key="14">
    <source>
        <dbReference type="ARBA" id="ARBA00022909"/>
    </source>
</evidence>
<evidence type="ECO:0000256" key="9">
    <source>
        <dbReference type="ARBA" id="ARBA00022598"/>
    </source>
</evidence>
<dbReference type="PIRSF" id="PIRSF001563">
    <property type="entry name" value="Folylpolyglu_synth"/>
    <property type="match status" value="1"/>
</dbReference>
<evidence type="ECO:0000256" key="1">
    <source>
        <dbReference type="ARBA" id="ARBA00001946"/>
    </source>
</evidence>
<dbReference type="Pfam" id="PF08245">
    <property type="entry name" value="Mur_ligase_M"/>
    <property type="match status" value="1"/>
</dbReference>
<comment type="catalytic activity">
    <reaction evidence="17">
        <text>7,8-dihydropteroate + L-glutamate + ATP = 7,8-dihydrofolate + ADP + phosphate + H(+)</text>
        <dbReference type="Rhea" id="RHEA:23584"/>
        <dbReference type="ChEBI" id="CHEBI:15378"/>
        <dbReference type="ChEBI" id="CHEBI:17839"/>
        <dbReference type="ChEBI" id="CHEBI:29985"/>
        <dbReference type="ChEBI" id="CHEBI:30616"/>
        <dbReference type="ChEBI" id="CHEBI:43474"/>
        <dbReference type="ChEBI" id="CHEBI:57451"/>
        <dbReference type="ChEBI" id="CHEBI:456216"/>
        <dbReference type="EC" id="6.3.2.12"/>
    </reaction>
</comment>
<dbReference type="NCBIfam" id="TIGR01499">
    <property type="entry name" value="folC"/>
    <property type="match status" value="1"/>
</dbReference>
<dbReference type="InterPro" id="IPR018109">
    <property type="entry name" value="Folylpolyglutamate_synth_CS"/>
</dbReference>
<dbReference type="GO" id="GO:0008841">
    <property type="term" value="F:dihydrofolate synthase activity"/>
    <property type="evidence" value="ECO:0007669"/>
    <property type="project" value="UniProtKB-EC"/>
</dbReference>
<dbReference type="GO" id="GO:0004326">
    <property type="term" value="F:tetrahydrofolylpolyglutamate synthase activity"/>
    <property type="evidence" value="ECO:0007669"/>
    <property type="project" value="UniProtKB-EC"/>
</dbReference>
<comment type="subunit">
    <text evidence="5">Monomer.</text>
</comment>
<keyword evidence="21" id="KW-1185">Reference proteome</keyword>
<dbReference type="EC" id="6.3.2.17" evidence="7"/>
<evidence type="ECO:0000256" key="16">
    <source>
        <dbReference type="ARBA" id="ARBA00047493"/>
    </source>
</evidence>
<dbReference type="InterPro" id="IPR036565">
    <property type="entry name" value="Mur-like_cat_sf"/>
</dbReference>
<keyword evidence="13" id="KW-0460">Magnesium</keyword>
<dbReference type="InterPro" id="IPR004101">
    <property type="entry name" value="Mur_ligase_C"/>
</dbReference>
<dbReference type="Gene3D" id="3.40.1190.10">
    <property type="entry name" value="Mur-like, catalytic domain"/>
    <property type="match status" value="1"/>
</dbReference>
<dbReference type="GO" id="GO:0005737">
    <property type="term" value="C:cytoplasm"/>
    <property type="evidence" value="ECO:0007669"/>
    <property type="project" value="TreeGrafter"/>
</dbReference>
<evidence type="ECO:0000256" key="13">
    <source>
        <dbReference type="ARBA" id="ARBA00022842"/>
    </source>
</evidence>
<reference evidence="21" key="1">
    <citation type="submission" date="2011-12" db="EMBL/GenBank/DDBJ databases">
        <title>Complete sequence of Clostridium clariflavum DSM 19732.</title>
        <authorList>
            <consortium name="US DOE Joint Genome Institute"/>
            <person name="Lucas S."/>
            <person name="Han J."/>
            <person name="Lapidus A."/>
            <person name="Cheng J.-F."/>
            <person name="Goodwin L."/>
            <person name="Pitluck S."/>
            <person name="Peters L."/>
            <person name="Teshima H."/>
            <person name="Detter J.C."/>
            <person name="Han C."/>
            <person name="Tapia R."/>
            <person name="Land M."/>
            <person name="Hauser L."/>
            <person name="Kyrpides N."/>
            <person name="Ivanova N."/>
            <person name="Pagani I."/>
            <person name="Kitzmiller T."/>
            <person name="Lynd L."/>
            <person name="Izquierdo J."/>
            <person name="Woyke T."/>
        </authorList>
    </citation>
    <scope>NUCLEOTIDE SEQUENCE [LARGE SCALE GENOMIC DNA]</scope>
    <source>
        <strain evidence="21">DSM 19732 / NBRC 101661 / EBR45</strain>
    </source>
</reference>
<keyword evidence="9" id="KW-0436">Ligase</keyword>
<feature type="domain" description="Mur ligase C-terminal" evidence="18">
    <location>
        <begin position="338"/>
        <end position="458"/>
    </location>
</feature>
<comment type="pathway">
    <text evidence="3">Cofactor biosynthesis; tetrahydrofolylpolyglutamate biosynthesis.</text>
</comment>
<evidence type="ECO:0000313" key="21">
    <source>
        <dbReference type="Proteomes" id="UP000005435"/>
    </source>
</evidence>
<dbReference type="SUPFAM" id="SSF53623">
    <property type="entry name" value="MurD-like peptide ligases, catalytic domain"/>
    <property type="match status" value="1"/>
</dbReference>
<dbReference type="KEGG" id="ccl:Clocl_2605"/>
<dbReference type="Proteomes" id="UP000005435">
    <property type="component" value="Chromosome"/>
</dbReference>
<dbReference type="STRING" id="720554.Clocl_2605"/>
<keyword evidence="11" id="KW-0547">Nucleotide-binding</keyword>
<dbReference type="EC" id="6.3.2.12" evidence="6"/>
<dbReference type="HOGENOM" id="CLU_015869_1_2_9"/>
<dbReference type="GO" id="GO:0005524">
    <property type="term" value="F:ATP binding"/>
    <property type="evidence" value="ECO:0007669"/>
    <property type="project" value="UniProtKB-KW"/>
</dbReference>
<keyword evidence="14" id="KW-0289">Folate biosynthesis</keyword>
<comment type="similarity">
    <text evidence="4">Belongs to the folylpolyglutamate synthase family.</text>
</comment>
<dbReference type="eggNOG" id="COG0285">
    <property type="taxonomic scope" value="Bacteria"/>
</dbReference>
<dbReference type="InterPro" id="IPR013221">
    <property type="entry name" value="Mur_ligase_cen"/>
</dbReference>
<keyword evidence="12" id="KW-0067">ATP-binding</keyword>
<evidence type="ECO:0000313" key="20">
    <source>
        <dbReference type="EMBL" id="AEV69173.1"/>
    </source>
</evidence>
<dbReference type="InterPro" id="IPR036615">
    <property type="entry name" value="Mur_ligase_C_dom_sf"/>
</dbReference>
<evidence type="ECO:0000256" key="15">
    <source>
        <dbReference type="ARBA" id="ARBA00030592"/>
    </source>
</evidence>
<evidence type="ECO:0000256" key="4">
    <source>
        <dbReference type="ARBA" id="ARBA00008276"/>
    </source>
</evidence>
<evidence type="ECO:0000256" key="3">
    <source>
        <dbReference type="ARBA" id="ARBA00005150"/>
    </source>
</evidence>
<dbReference type="AlphaFoldDB" id="G8M1F8"/>
<evidence type="ECO:0000256" key="7">
    <source>
        <dbReference type="ARBA" id="ARBA00013025"/>
    </source>
</evidence>
<gene>
    <name evidence="20" type="ordered locus">Clocl_2605</name>
</gene>
<evidence type="ECO:0000259" key="18">
    <source>
        <dbReference type="Pfam" id="PF02875"/>
    </source>
</evidence>
<evidence type="ECO:0000256" key="12">
    <source>
        <dbReference type="ARBA" id="ARBA00022840"/>
    </source>
</evidence>
<evidence type="ECO:0000256" key="10">
    <source>
        <dbReference type="ARBA" id="ARBA00022723"/>
    </source>
</evidence>
<dbReference type="PROSITE" id="PS01012">
    <property type="entry name" value="FOLYLPOLYGLU_SYNT_2"/>
    <property type="match status" value="1"/>
</dbReference>
<accession>G8M1F8</accession>
<comment type="pathway">
    <text evidence="2">Cofactor biosynthesis; tetrahydrofolate biosynthesis; 7,8-dihydrofolate from 2-amino-4-hydroxy-6-hydroxymethyl-7,8-dihydropteridine diphosphate and 4-aminobenzoate: step 2/2.</text>
</comment>
<organism evidence="20 21">
    <name type="scientific">Acetivibrio clariflavus (strain DSM 19732 / NBRC 101661 / EBR45)</name>
    <name type="common">Clostridium clariflavum</name>
    <dbReference type="NCBI Taxonomy" id="720554"/>
    <lineage>
        <taxon>Bacteria</taxon>
        <taxon>Bacillati</taxon>
        <taxon>Bacillota</taxon>
        <taxon>Clostridia</taxon>
        <taxon>Eubacteriales</taxon>
        <taxon>Oscillospiraceae</taxon>
        <taxon>Acetivibrio</taxon>
    </lineage>
</organism>
<evidence type="ECO:0000256" key="17">
    <source>
        <dbReference type="ARBA" id="ARBA00049161"/>
    </source>
</evidence>
<dbReference type="Pfam" id="PF02875">
    <property type="entry name" value="Mur_ligase_C"/>
    <property type="match status" value="1"/>
</dbReference>
<keyword evidence="10" id="KW-0479">Metal-binding</keyword>
<evidence type="ECO:0000259" key="19">
    <source>
        <dbReference type="Pfam" id="PF08245"/>
    </source>
</evidence>
<sequence length="471" mass="52949" precursor="true">MVITILYEIVFVSQSEILFKSVLKILLCCNVIKFVESQTKEQKGKTMNYIEALNYIHGTVKFGIKLGLENIKTLLELMGNPQEKLKFVHVAGTNGKGSTVAFISNVLIEAGYKVGIYTSPCLERFNERIKVNNEEIDGDDLARITTFVKEHVDIMISKYNIYPTEFEIVTAIAFEYFYEMNCDIVVLEVGLGGRFDATNVINEALVSVITTISYDHMDRLGDTLEKIAFEKAGIIKNKGDVVLFPQGRDILEVIEKVCEEKNANLHIADFESIRIKQYSIDGQKFEYNGKSFEISLLGEHQVKNAVVALAALKILRDKGYKIPDDSIERGLVNARWPGRFEVLSKKPVFLIDGAHNKEGAENLAGVLKSYFPGKKIIFIIGALRDKDVESIIRPTVPLALEYITVAPDSSRALSPKEMSDFVLRYCKRVSVSDTIEGAIRTSLNRISSEDDVICAYGSLYYIGKIRSFFKH</sequence>
<protein>
    <recommendedName>
        <fullName evidence="8">Dihydrofolate synthase/folylpolyglutamate synthase</fullName>
        <ecNumber evidence="6">6.3.2.12</ecNumber>
        <ecNumber evidence="7">6.3.2.17</ecNumber>
    </recommendedName>
    <alternativeName>
        <fullName evidence="15">Tetrahydrofolylpolyglutamate synthase</fullName>
    </alternativeName>
</protein>
<comment type="catalytic activity">
    <reaction evidence="16">
        <text>(6S)-5,6,7,8-tetrahydrofolyl-(gamma-L-Glu)(n) + L-glutamate + ATP = (6S)-5,6,7,8-tetrahydrofolyl-(gamma-L-Glu)(n+1) + ADP + phosphate + H(+)</text>
        <dbReference type="Rhea" id="RHEA:10580"/>
        <dbReference type="Rhea" id="RHEA-COMP:14738"/>
        <dbReference type="Rhea" id="RHEA-COMP:14740"/>
        <dbReference type="ChEBI" id="CHEBI:15378"/>
        <dbReference type="ChEBI" id="CHEBI:29985"/>
        <dbReference type="ChEBI" id="CHEBI:30616"/>
        <dbReference type="ChEBI" id="CHEBI:43474"/>
        <dbReference type="ChEBI" id="CHEBI:141005"/>
        <dbReference type="ChEBI" id="CHEBI:456216"/>
        <dbReference type="EC" id="6.3.2.17"/>
    </reaction>
</comment>
<evidence type="ECO:0000256" key="5">
    <source>
        <dbReference type="ARBA" id="ARBA00011245"/>
    </source>
</evidence>
<reference evidence="20 21" key="2">
    <citation type="journal article" date="2012" name="Stand. Genomic Sci.">
        <title>Complete Genome Sequence of Clostridium clariflavum DSM 19732.</title>
        <authorList>
            <person name="Izquierdo J.A."/>
            <person name="Goodwin L."/>
            <person name="Davenport K.W."/>
            <person name="Teshima H."/>
            <person name="Bruce D."/>
            <person name="Detter C."/>
            <person name="Tapia R."/>
            <person name="Han S."/>
            <person name="Land M."/>
            <person name="Hauser L."/>
            <person name="Jeffries C.D."/>
            <person name="Han J."/>
            <person name="Pitluck S."/>
            <person name="Nolan M."/>
            <person name="Chen A."/>
            <person name="Huntemann M."/>
            <person name="Mavromatis K."/>
            <person name="Mikhailova N."/>
            <person name="Liolios K."/>
            <person name="Woyke T."/>
            <person name="Lynd L.R."/>
        </authorList>
    </citation>
    <scope>NUCLEOTIDE SEQUENCE [LARGE SCALE GENOMIC DNA]</scope>
    <source>
        <strain evidence="21">DSM 19732 / NBRC 101661 / EBR45</strain>
    </source>
</reference>